<dbReference type="NCBIfam" id="TIGR03057">
    <property type="entry name" value="xxxLxxG_by_4"/>
    <property type="match status" value="4"/>
</dbReference>
<keyword evidence="3 5" id="KW-1133">Transmembrane helix</keyword>
<dbReference type="GO" id="GO:0140359">
    <property type="term" value="F:ABC-type transporter activity"/>
    <property type="evidence" value="ECO:0007669"/>
    <property type="project" value="InterPro"/>
</dbReference>
<dbReference type="AlphaFoldDB" id="K8EM70"/>
<dbReference type="NCBIfam" id="TIGR03062">
    <property type="entry name" value="pip_yhgE_Cterm"/>
    <property type="match status" value="1"/>
</dbReference>
<feature type="transmembrane region" description="Helical" evidence="5">
    <location>
        <begin position="673"/>
        <end position="697"/>
    </location>
</feature>
<dbReference type="HOGENOM" id="CLU_004534_1_0_9"/>
<protein>
    <submittedName>
        <fullName evidence="7">YhgE/Pip C-terminal domain protein</fullName>
    </submittedName>
</protein>
<dbReference type="InterPro" id="IPR023908">
    <property type="entry name" value="xxxLxxG_rpt"/>
</dbReference>
<evidence type="ECO:0000256" key="3">
    <source>
        <dbReference type="ARBA" id="ARBA00022989"/>
    </source>
</evidence>
<dbReference type="InterPro" id="IPR017501">
    <property type="entry name" value="Phage_infect_YhgE_C"/>
</dbReference>
<evidence type="ECO:0000259" key="6">
    <source>
        <dbReference type="Pfam" id="PF12698"/>
    </source>
</evidence>
<dbReference type="GO" id="GO:0016020">
    <property type="term" value="C:membrane"/>
    <property type="evidence" value="ECO:0007669"/>
    <property type="project" value="UniProtKB-SubCell"/>
</dbReference>
<evidence type="ECO:0000256" key="1">
    <source>
        <dbReference type="ARBA" id="ARBA00004141"/>
    </source>
</evidence>
<dbReference type="InterPro" id="IPR017500">
    <property type="entry name" value="Phage_infect_YhgE_N"/>
</dbReference>
<feature type="transmembrane region" description="Helical" evidence="5">
    <location>
        <begin position="763"/>
        <end position="781"/>
    </location>
</feature>
<dbReference type="eggNOG" id="COG1511">
    <property type="taxonomic scope" value="Bacteria"/>
</dbReference>
<keyword evidence="2 5" id="KW-0812">Transmembrane</keyword>
<evidence type="ECO:0000256" key="4">
    <source>
        <dbReference type="ARBA" id="ARBA00023136"/>
    </source>
</evidence>
<sequence>MTKQEWINLFRNKILLISVIAIAFIPILYSSIFDKSVWDPYGRAKDLPVAVVNQDKPTELLGQKMNVGQQVVDNLKKDHQLDWNFVSKEEAEKGMKDLKYYMIVTITEDFSKNAASIINHTPQKMEIIYTTNDSLNYIANEISTVGATALETQVREQVIEAYATAVVDAGQKLVGALGQAANGANQLADGGGELQTGLKQYTEGVFQADSGSNQLADGTGQLANSIGPLASGVSQLDSGANQLSSALNQANQALGPIENNVVGIDAGSTQLATGTQDLANALTTFENNLDPNVKIVLENDLQNIRNEINSIITNKDKLLGISNDATGVADQAKVASASLSGANLEMQKIQTDIDSYVSDLLAGTTISDNEKADIVSSISSKVDAILDEQISSITAQINTSLSAVESELNTLSAKASDLSASANDVSNVTNAMAASAQQLSSSEASIHAGINSFDALLAQVPNSSHAVGLTNGLYAISSDLNLAATKLPTALAGVNQLTIGSSQLSTGLDQLQSQIPTLSNGVNQLNTGANQLQAGLAELNENSPELMSGIGQLEGGAKELSSALDEGVSESSTLKITKKNINQFAAPTSLKNNEYSKVANYGEALAPYIMSLALFVGSMLFNFIYPIRKISLEGQSSGAWWLSKVSLGFVVSSIMALIQASIMLLIGLQVDNIFQFFLTAFVSAWSYMAITMFLAMTFDNPGRFVAMILLVLQLGGAGGTFPIQLQAPFFKAIHPYLPMSYSVYAFREAISSGIGAPLFRKSILILALLTIIFVALLRYSMHVLQKKNLQNVSELNDNQKLQGLEN</sequence>
<dbReference type="Pfam" id="PF12698">
    <property type="entry name" value="ABC2_membrane_3"/>
    <property type="match status" value="2"/>
</dbReference>
<evidence type="ECO:0000256" key="2">
    <source>
        <dbReference type="ARBA" id="ARBA00022692"/>
    </source>
</evidence>
<feature type="transmembrane region" description="Helical" evidence="5">
    <location>
        <begin position="605"/>
        <end position="625"/>
    </location>
</feature>
<name>K8EM70_CARML</name>
<feature type="domain" description="ABC-2 type transporter transmembrane" evidence="6">
    <location>
        <begin position="512"/>
        <end position="777"/>
    </location>
</feature>
<dbReference type="PANTHER" id="PTHR43077">
    <property type="entry name" value="TRANSPORT PERMEASE YVFS-RELATED"/>
    <property type="match status" value="1"/>
</dbReference>
<evidence type="ECO:0000313" key="7">
    <source>
        <dbReference type="EMBL" id="CCO13003.2"/>
    </source>
</evidence>
<dbReference type="STRING" id="1234679.BN424_3597"/>
<keyword evidence="8" id="KW-1185">Reference proteome</keyword>
<evidence type="ECO:0000256" key="5">
    <source>
        <dbReference type="SAM" id="Phobius"/>
    </source>
</evidence>
<dbReference type="InterPro" id="IPR051328">
    <property type="entry name" value="T7SS_ABC-Transporter"/>
</dbReference>
<dbReference type="NCBIfam" id="TIGR03061">
    <property type="entry name" value="pip_yhgE_Nterm"/>
    <property type="match status" value="1"/>
</dbReference>
<feature type="domain" description="ABC-2 type transporter transmembrane" evidence="6">
    <location>
        <begin position="15"/>
        <end position="163"/>
    </location>
</feature>
<dbReference type="Gene3D" id="3.40.1710.10">
    <property type="entry name" value="abc type-2 transporter like domain"/>
    <property type="match status" value="1"/>
</dbReference>
<dbReference type="EMBL" id="HE999757">
    <property type="protein sequence ID" value="CCO13003.2"/>
    <property type="molecule type" value="Genomic_DNA"/>
</dbReference>
<feature type="transmembrane region" description="Helical" evidence="5">
    <location>
        <begin position="12"/>
        <end position="33"/>
    </location>
</feature>
<reference evidence="8" key="1">
    <citation type="journal article" date="2013" name="Genome Announc.">
        <title>Complete Chromosome Sequence of Carnobacterium maltaromaticum LMA 28.</title>
        <authorList>
            <person name="Cailliez-Grimal C."/>
            <person name="Chaillou S."/>
            <person name="Anba-Mondoloni J."/>
            <person name="Loux V."/>
            <person name="Afzal M.I."/>
            <person name="Rahman A."/>
            <person name="Kergourlay G."/>
            <person name="Champomier-Verges M.C."/>
            <person name="Zagorec M."/>
            <person name="Dalgaard P."/>
            <person name="Leisner J.J."/>
            <person name="Prevost H."/>
            <person name="Revol-Junelles A.M."/>
            <person name="Borges F."/>
        </authorList>
    </citation>
    <scope>NUCLEOTIDE SEQUENCE</scope>
    <source>
        <strain evidence="8">LMA28</strain>
    </source>
</reference>
<accession>K8EM70</accession>
<dbReference type="Proteomes" id="UP000000212">
    <property type="component" value="Chromosome"/>
</dbReference>
<feature type="transmembrane region" description="Helical" evidence="5">
    <location>
        <begin position="704"/>
        <end position="725"/>
    </location>
</feature>
<dbReference type="PANTHER" id="PTHR43077:SF5">
    <property type="entry name" value="PHAGE INFECTION PROTEIN"/>
    <property type="match status" value="1"/>
</dbReference>
<evidence type="ECO:0000313" key="8">
    <source>
        <dbReference type="Proteomes" id="UP000000212"/>
    </source>
</evidence>
<proteinExistence type="predicted"/>
<dbReference type="KEGG" id="cml:BN424_3597"/>
<feature type="transmembrane region" description="Helical" evidence="5">
    <location>
        <begin position="645"/>
        <end position="667"/>
    </location>
</feature>
<organism evidence="7 8">
    <name type="scientific">Carnobacterium maltaromaticum LMA28</name>
    <dbReference type="NCBI Taxonomy" id="1234679"/>
    <lineage>
        <taxon>Bacteria</taxon>
        <taxon>Bacillati</taxon>
        <taxon>Bacillota</taxon>
        <taxon>Bacilli</taxon>
        <taxon>Lactobacillales</taxon>
        <taxon>Carnobacteriaceae</taxon>
        <taxon>Carnobacterium</taxon>
    </lineage>
</organism>
<gene>
    <name evidence="7" type="ORF">BN424_3597</name>
</gene>
<comment type="subcellular location">
    <subcellularLocation>
        <location evidence="1">Membrane</location>
        <topology evidence="1">Multi-pass membrane protein</topology>
    </subcellularLocation>
</comment>
<keyword evidence="4 5" id="KW-0472">Membrane</keyword>
<dbReference type="InterPro" id="IPR013525">
    <property type="entry name" value="ABC2_TM"/>
</dbReference>
<dbReference type="Gene3D" id="1.10.287.950">
    <property type="entry name" value="Methyl-accepting chemotaxis protein"/>
    <property type="match status" value="2"/>
</dbReference>